<comment type="caution">
    <text evidence="1">The sequence shown here is derived from an EMBL/GenBank/DDBJ whole genome shotgun (WGS) entry which is preliminary data.</text>
</comment>
<reference evidence="1 2" key="1">
    <citation type="journal article" date="2021" name="Plant Biotechnol. J.">
        <title>Multi-omics assisted identification of the key and species-specific regulatory components of drought-tolerant mechanisms in Gossypium stocksii.</title>
        <authorList>
            <person name="Yu D."/>
            <person name="Ke L."/>
            <person name="Zhang D."/>
            <person name="Wu Y."/>
            <person name="Sun Y."/>
            <person name="Mei J."/>
            <person name="Sun J."/>
            <person name="Sun Y."/>
        </authorList>
    </citation>
    <scope>NUCLEOTIDE SEQUENCE [LARGE SCALE GENOMIC DNA]</scope>
    <source>
        <strain evidence="2">cv. E1</strain>
        <tissue evidence="1">Leaf</tissue>
    </source>
</reference>
<dbReference type="AlphaFoldDB" id="A0A9D3V6G9"/>
<gene>
    <name evidence="1" type="ORF">J1N35_025510</name>
</gene>
<dbReference type="OrthoDB" id="1920930at2759"/>
<organism evidence="1 2">
    <name type="scientific">Gossypium stocksii</name>
    <dbReference type="NCBI Taxonomy" id="47602"/>
    <lineage>
        <taxon>Eukaryota</taxon>
        <taxon>Viridiplantae</taxon>
        <taxon>Streptophyta</taxon>
        <taxon>Embryophyta</taxon>
        <taxon>Tracheophyta</taxon>
        <taxon>Spermatophyta</taxon>
        <taxon>Magnoliopsida</taxon>
        <taxon>eudicotyledons</taxon>
        <taxon>Gunneridae</taxon>
        <taxon>Pentapetalae</taxon>
        <taxon>rosids</taxon>
        <taxon>malvids</taxon>
        <taxon>Malvales</taxon>
        <taxon>Malvaceae</taxon>
        <taxon>Malvoideae</taxon>
        <taxon>Gossypium</taxon>
    </lineage>
</organism>
<protein>
    <submittedName>
        <fullName evidence="1">Uncharacterized protein</fullName>
    </submittedName>
</protein>
<sequence>EARKCWEEFDEIARCYMLAIVTSTLYKQLENCKIAKAILDKIEDMFRGQVALAQ</sequence>
<accession>A0A9D3V6G9</accession>
<keyword evidence="2" id="KW-1185">Reference proteome</keyword>
<evidence type="ECO:0000313" key="1">
    <source>
        <dbReference type="EMBL" id="KAH1073182.1"/>
    </source>
</evidence>
<dbReference type="EMBL" id="JAIQCV010000008">
    <property type="protein sequence ID" value="KAH1073182.1"/>
    <property type="molecule type" value="Genomic_DNA"/>
</dbReference>
<evidence type="ECO:0000313" key="2">
    <source>
        <dbReference type="Proteomes" id="UP000828251"/>
    </source>
</evidence>
<dbReference type="Proteomes" id="UP000828251">
    <property type="component" value="Unassembled WGS sequence"/>
</dbReference>
<proteinExistence type="predicted"/>
<name>A0A9D3V6G9_9ROSI</name>
<feature type="non-terminal residue" evidence="1">
    <location>
        <position position="1"/>
    </location>
</feature>